<feature type="chain" id="PRO_5011439954" evidence="4">
    <location>
        <begin position="23"/>
        <end position="313"/>
    </location>
</feature>
<reference evidence="6 9" key="2">
    <citation type="submission" date="2019-07" db="EMBL/GenBank/DDBJ databases">
        <title>Whole genome shotgun sequence of Alkalibacterium putridalgicola NBRC 103243.</title>
        <authorList>
            <person name="Hosoyama A."/>
            <person name="Uohara A."/>
            <person name="Ohji S."/>
            <person name="Ichikawa N."/>
        </authorList>
    </citation>
    <scope>NUCLEOTIDE SEQUENCE [LARGE SCALE GENOMIC DNA]</scope>
    <source>
        <strain evidence="6 9">NBRC 103243</strain>
    </source>
</reference>
<dbReference type="GO" id="GO:0030246">
    <property type="term" value="F:carbohydrate binding"/>
    <property type="evidence" value="ECO:0007669"/>
    <property type="project" value="UniProtKB-ARBA"/>
</dbReference>
<dbReference type="RefSeq" id="WP_091487164.1">
    <property type="nucleotide sequence ID" value="NZ_BJUX01000002.1"/>
</dbReference>
<dbReference type="GO" id="GO:0030313">
    <property type="term" value="C:cell envelope"/>
    <property type="evidence" value="ECO:0007669"/>
    <property type="project" value="UniProtKB-SubCell"/>
</dbReference>
<name>A0A1H7RZP7_9LACT</name>
<evidence type="ECO:0000313" key="7">
    <source>
        <dbReference type="EMBL" id="SEL65519.1"/>
    </source>
</evidence>
<evidence type="ECO:0000256" key="3">
    <source>
        <dbReference type="ARBA" id="ARBA00022729"/>
    </source>
</evidence>
<dbReference type="InterPro" id="IPR028082">
    <property type="entry name" value="Peripla_BP_I"/>
</dbReference>
<keyword evidence="9" id="KW-1185">Reference proteome</keyword>
<dbReference type="EMBL" id="BJUX01000002">
    <property type="protein sequence ID" value="GEK88339.1"/>
    <property type="molecule type" value="Genomic_DNA"/>
</dbReference>
<proteinExistence type="inferred from homology"/>
<dbReference type="Gene3D" id="3.40.50.2300">
    <property type="match status" value="2"/>
</dbReference>
<organism evidence="7 8">
    <name type="scientific">Alkalibacterium putridalgicola</name>
    <dbReference type="NCBI Taxonomy" id="426703"/>
    <lineage>
        <taxon>Bacteria</taxon>
        <taxon>Bacillati</taxon>
        <taxon>Bacillota</taxon>
        <taxon>Bacilli</taxon>
        <taxon>Lactobacillales</taxon>
        <taxon>Carnobacteriaceae</taxon>
        <taxon>Alkalibacterium</taxon>
    </lineage>
</organism>
<evidence type="ECO:0000259" key="5">
    <source>
        <dbReference type="Pfam" id="PF13407"/>
    </source>
</evidence>
<comment type="similarity">
    <text evidence="2">Belongs to the bacterial solute-binding protein 2 family.</text>
</comment>
<protein>
    <submittedName>
        <fullName evidence="6">D-ribose ABC transporter substrate-binding protein</fullName>
    </submittedName>
    <submittedName>
        <fullName evidence="7">Ribose transport system substrate-binding protein</fullName>
    </submittedName>
</protein>
<evidence type="ECO:0000313" key="6">
    <source>
        <dbReference type="EMBL" id="GEK88339.1"/>
    </source>
</evidence>
<gene>
    <name evidence="6" type="ORF">APU01nite_03780</name>
    <name evidence="7" type="ORF">SAMN04488100_10650</name>
</gene>
<dbReference type="PANTHER" id="PTHR46847">
    <property type="entry name" value="D-ALLOSE-BINDING PERIPLASMIC PROTEIN-RELATED"/>
    <property type="match status" value="1"/>
</dbReference>
<evidence type="ECO:0000256" key="1">
    <source>
        <dbReference type="ARBA" id="ARBA00004196"/>
    </source>
</evidence>
<evidence type="ECO:0000313" key="8">
    <source>
        <dbReference type="Proteomes" id="UP000198548"/>
    </source>
</evidence>
<keyword evidence="3 4" id="KW-0732">Signal</keyword>
<dbReference type="PANTHER" id="PTHR46847:SF1">
    <property type="entry name" value="D-ALLOSE-BINDING PERIPLASMIC PROTEIN-RELATED"/>
    <property type="match status" value="1"/>
</dbReference>
<dbReference type="Proteomes" id="UP000321425">
    <property type="component" value="Unassembled WGS sequence"/>
</dbReference>
<evidence type="ECO:0000313" key="9">
    <source>
        <dbReference type="Proteomes" id="UP000321425"/>
    </source>
</evidence>
<dbReference type="Proteomes" id="UP000198548">
    <property type="component" value="Unassembled WGS sequence"/>
</dbReference>
<dbReference type="AlphaFoldDB" id="A0A1H7RZP7"/>
<accession>A0A1H7RZP7</accession>
<dbReference type="EMBL" id="FOBL01000006">
    <property type="protein sequence ID" value="SEL65519.1"/>
    <property type="molecule type" value="Genomic_DNA"/>
</dbReference>
<evidence type="ECO:0000256" key="4">
    <source>
        <dbReference type="SAM" id="SignalP"/>
    </source>
</evidence>
<dbReference type="SUPFAM" id="SSF53822">
    <property type="entry name" value="Periplasmic binding protein-like I"/>
    <property type="match status" value="1"/>
</dbReference>
<dbReference type="InterPro" id="IPR025997">
    <property type="entry name" value="SBP_2_dom"/>
</dbReference>
<dbReference type="Pfam" id="PF13407">
    <property type="entry name" value="Peripla_BP_4"/>
    <property type="match status" value="1"/>
</dbReference>
<dbReference type="OrthoDB" id="9814427at2"/>
<feature type="domain" description="Periplasmic binding protein" evidence="5">
    <location>
        <begin position="46"/>
        <end position="297"/>
    </location>
</feature>
<sequence length="313" mass="32841">MKKLVALFSASALLLGACGTTGLEGSNTEDNGEEGIESVEPDEMVVGLSVSTLNNPFFVSLEEGVVNTAEAEGTEVRTVDAQDDTAKQLNDINDLIQQEVNVLLINPVDSAAIEPAIESANSAGIPVITIDRSTEGGEVVTLVASDNVEGGEMAAQYIIDLVGEGAVTVQLEGVPGASATRERGEGFMNVAEEGLDVVDSQTANFNRSEGLTVMENMLQSNSDVEAVFAQNDEMALGALEAIEAAGLADDIIVVGFDGNDDALEAIEAGRMDATIAQQPVEMGRIAMETAFEYFDGEDIEEYIAAPLELITNE</sequence>
<dbReference type="STRING" id="426703.SAMN04488100_10650"/>
<dbReference type="CDD" id="cd06323">
    <property type="entry name" value="PBP1_ribose_binding"/>
    <property type="match status" value="1"/>
</dbReference>
<evidence type="ECO:0000256" key="2">
    <source>
        <dbReference type="ARBA" id="ARBA00007639"/>
    </source>
</evidence>
<comment type="subcellular location">
    <subcellularLocation>
        <location evidence="1">Cell envelope</location>
    </subcellularLocation>
</comment>
<reference evidence="7 8" key="1">
    <citation type="submission" date="2016-10" db="EMBL/GenBank/DDBJ databases">
        <authorList>
            <person name="de Groot N.N."/>
        </authorList>
    </citation>
    <scope>NUCLEOTIDE SEQUENCE [LARGE SCALE GENOMIC DNA]</scope>
    <source>
        <strain evidence="7 8">DSM 19182</strain>
    </source>
</reference>
<dbReference type="PROSITE" id="PS51257">
    <property type="entry name" value="PROKAR_LIPOPROTEIN"/>
    <property type="match status" value="1"/>
</dbReference>
<feature type="signal peptide" evidence="4">
    <location>
        <begin position="1"/>
        <end position="22"/>
    </location>
</feature>